<organism evidence="1 2">
    <name type="scientific">Peronosclerospora sorghi</name>
    <dbReference type="NCBI Taxonomy" id="230839"/>
    <lineage>
        <taxon>Eukaryota</taxon>
        <taxon>Sar</taxon>
        <taxon>Stramenopiles</taxon>
        <taxon>Oomycota</taxon>
        <taxon>Peronosporomycetes</taxon>
        <taxon>Peronosporales</taxon>
        <taxon>Peronosporaceae</taxon>
        <taxon>Peronosclerospora</taxon>
    </lineage>
</organism>
<name>A0ACC0VTU8_9STRA</name>
<proteinExistence type="predicted"/>
<reference evidence="1 2" key="1">
    <citation type="journal article" date="2022" name="bioRxiv">
        <title>The genome of the oomycete Peronosclerospora sorghi, a cosmopolitan pathogen of maize and sorghum, is inflated with dispersed pseudogenes.</title>
        <authorList>
            <person name="Fletcher K."/>
            <person name="Martin F."/>
            <person name="Isakeit T."/>
            <person name="Cavanaugh K."/>
            <person name="Magill C."/>
            <person name="Michelmore R."/>
        </authorList>
    </citation>
    <scope>NUCLEOTIDE SEQUENCE [LARGE SCALE GENOMIC DNA]</scope>
    <source>
        <strain evidence="1">P6</strain>
    </source>
</reference>
<evidence type="ECO:0000313" key="2">
    <source>
        <dbReference type="Proteomes" id="UP001163321"/>
    </source>
</evidence>
<comment type="caution">
    <text evidence="1">The sequence shown here is derived from an EMBL/GenBank/DDBJ whole genome shotgun (WGS) entry which is preliminary data.</text>
</comment>
<protein>
    <submittedName>
        <fullName evidence="1">Uncharacterized protein</fullName>
    </submittedName>
</protein>
<accession>A0ACC0VTU8</accession>
<evidence type="ECO:0000313" key="1">
    <source>
        <dbReference type="EMBL" id="KAI9909349.1"/>
    </source>
</evidence>
<dbReference type="Proteomes" id="UP001163321">
    <property type="component" value="Chromosome 7"/>
</dbReference>
<keyword evidence="2" id="KW-1185">Reference proteome</keyword>
<gene>
    <name evidence="1" type="ORF">PsorP6_015281</name>
</gene>
<dbReference type="EMBL" id="CM047586">
    <property type="protein sequence ID" value="KAI9909349.1"/>
    <property type="molecule type" value="Genomic_DNA"/>
</dbReference>
<sequence>MMENSNDDEYKDDYESTTLILSDPIAPTVDTIAYAKKQMEVTYHENVFPRTQVTIQITRLHEALWL</sequence>